<evidence type="ECO:0000256" key="3">
    <source>
        <dbReference type="ARBA" id="ARBA00022614"/>
    </source>
</evidence>
<dbReference type="GO" id="GO:0007165">
    <property type="term" value="P:signal transduction"/>
    <property type="evidence" value="ECO:0007669"/>
    <property type="project" value="InterPro"/>
</dbReference>
<evidence type="ECO:0000259" key="13">
    <source>
        <dbReference type="PROSITE" id="PS50104"/>
    </source>
</evidence>
<feature type="signal peptide" evidence="12">
    <location>
        <begin position="1"/>
        <end position="16"/>
    </location>
</feature>
<sequence>MLFCSIFLLVVRAATTAPQLNVDGCLTGYMTDVQTWVDARGCLTNTARHCNANELCMCHVTANEYDLHCCLRHSSAGQQSGRVLPERDQIQKVVGALREFECTRQGAAGVVKYLSMARCQLQQVPRVFGYGDTCGQILSTTVTYLTLYGNDFGPKRSHEAVIKINNNIDDSWSFGLRGIRFQNLRELDLRLCGITELEDGIFSNMINLDKLYLGENNIYTISERTFRGVMRLRHLDISRIDGGIHFGDVNVFTGMESLNALDLSFTKLAQGDLLALRAATRSLQTLSICHSGLSNLGTNFFSNTSIRFLDVSGNSNIFDDIGALRGLESSSQVIYAGDVALRHMRVFENLTSLEILRVSNNEISSIDRNTIRSLRNLQVLIMDTNRLTTWFTPIISLMPRLKLLSLRNNNINLISEDMVTDFRNLSYIGVSGNNIVCNCNARELYEVAARNENVRADSLIYPLNNKEVKSVLYHTGFKDVNRMIAERMRLELTCSDGVCDESGAIDAPGSYLIFDYDLSKYHCMQAMEGRSLAFGRVPFCKTREDIDYEDVIAETWNTLYLLTVPALLLPICILGYIFRWNVRYFFITIRNSAMLSLINKDEVIDENMIFNYDVFVSYCHEDRDWVLDQLLPHVEVDANVSVCLHERDFMVTTPPPPSFPSHIPCRRSPPTVTPLASLFQVGLSILENIVSCMDRSKTILLILSQKFLLSQWCQFEMHLAQHRLLETRREDLILVLLEEIPRRVRPNTLHYLMMTNTYIVWPQEEAEQPVFWRRLNKSLITHKMRQSSTDSLA</sequence>
<keyword evidence="7 11" id="KW-1133">Transmembrane helix</keyword>
<reference evidence="14 15" key="1">
    <citation type="journal article" date="2015" name="Nat. Commun.">
        <title>Outbred genome sequencing and CRISPR/Cas9 gene editing in butterflies.</title>
        <authorList>
            <person name="Li X."/>
            <person name="Fan D."/>
            <person name="Zhang W."/>
            <person name="Liu G."/>
            <person name="Zhang L."/>
            <person name="Zhao L."/>
            <person name="Fang X."/>
            <person name="Chen L."/>
            <person name="Dong Y."/>
            <person name="Chen Y."/>
            <person name="Ding Y."/>
            <person name="Zhao R."/>
            <person name="Feng M."/>
            <person name="Zhu Y."/>
            <person name="Feng Y."/>
            <person name="Jiang X."/>
            <person name="Zhu D."/>
            <person name="Xiang H."/>
            <person name="Feng X."/>
            <person name="Li S."/>
            <person name="Wang J."/>
            <person name="Zhang G."/>
            <person name="Kronforst M.R."/>
            <person name="Wang W."/>
        </authorList>
    </citation>
    <scope>NUCLEOTIDE SEQUENCE [LARGE SCALE GENOMIC DNA]</scope>
    <source>
        <strain evidence="14">Ya'a_city_454_Px</strain>
        <tissue evidence="14">Whole body</tissue>
    </source>
</reference>
<evidence type="ECO:0000256" key="4">
    <source>
        <dbReference type="ARBA" id="ARBA00022692"/>
    </source>
</evidence>
<keyword evidence="5 12" id="KW-0732">Signal</keyword>
<organism evidence="14 15">
    <name type="scientific">Papilio xuthus</name>
    <name type="common">Asian swallowtail butterfly</name>
    <dbReference type="NCBI Taxonomy" id="66420"/>
    <lineage>
        <taxon>Eukaryota</taxon>
        <taxon>Metazoa</taxon>
        <taxon>Ecdysozoa</taxon>
        <taxon>Arthropoda</taxon>
        <taxon>Hexapoda</taxon>
        <taxon>Insecta</taxon>
        <taxon>Pterygota</taxon>
        <taxon>Neoptera</taxon>
        <taxon>Endopterygota</taxon>
        <taxon>Lepidoptera</taxon>
        <taxon>Glossata</taxon>
        <taxon>Ditrysia</taxon>
        <taxon>Papilionoidea</taxon>
        <taxon>Papilionidae</taxon>
        <taxon>Papilioninae</taxon>
        <taxon>Papilio</taxon>
    </lineage>
</organism>
<dbReference type="GO" id="GO:0005886">
    <property type="term" value="C:plasma membrane"/>
    <property type="evidence" value="ECO:0007669"/>
    <property type="project" value="TreeGrafter"/>
</dbReference>
<comment type="similarity">
    <text evidence="2">Belongs to the Toll-like receptor family.</text>
</comment>
<evidence type="ECO:0000256" key="11">
    <source>
        <dbReference type="SAM" id="Phobius"/>
    </source>
</evidence>
<accession>A0A194PSH5</accession>
<dbReference type="Gene3D" id="3.40.50.10140">
    <property type="entry name" value="Toll/interleukin-1 receptor homology (TIR) domain"/>
    <property type="match status" value="1"/>
</dbReference>
<keyword evidence="10" id="KW-0325">Glycoprotein</keyword>
<dbReference type="PANTHER" id="PTHR24365">
    <property type="entry name" value="TOLL-LIKE RECEPTOR"/>
    <property type="match status" value="1"/>
</dbReference>
<dbReference type="InterPro" id="IPR032675">
    <property type="entry name" value="LRR_dom_sf"/>
</dbReference>
<dbReference type="Pfam" id="PF13855">
    <property type="entry name" value="LRR_8"/>
    <property type="match status" value="2"/>
</dbReference>
<gene>
    <name evidence="14" type="ORF">RR46_12292</name>
</gene>
<dbReference type="AlphaFoldDB" id="A0A194PSH5"/>
<dbReference type="InterPro" id="IPR003591">
    <property type="entry name" value="Leu-rich_rpt_typical-subtyp"/>
</dbReference>
<dbReference type="InterPro" id="IPR000157">
    <property type="entry name" value="TIR_dom"/>
</dbReference>
<dbReference type="InterPro" id="IPR035897">
    <property type="entry name" value="Toll_tir_struct_dom_sf"/>
</dbReference>
<dbReference type="PANTHER" id="PTHR24365:SF530">
    <property type="entry name" value="MSTPROX-RELATED"/>
    <property type="match status" value="1"/>
</dbReference>
<feature type="transmembrane region" description="Helical" evidence="11">
    <location>
        <begin position="559"/>
        <end position="578"/>
    </location>
</feature>
<protein>
    <submittedName>
        <fullName evidence="14">Toll-like receptor 13</fullName>
    </submittedName>
</protein>
<evidence type="ECO:0000256" key="12">
    <source>
        <dbReference type="SAM" id="SignalP"/>
    </source>
</evidence>
<dbReference type="InterPro" id="IPR001611">
    <property type="entry name" value="Leu-rich_rpt"/>
</dbReference>
<dbReference type="Proteomes" id="UP000053268">
    <property type="component" value="Unassembled WGS sequence"/>
</dbReference>
<keyword evidence="8 11" id="KW-0472">Membrane</keyword>
<proteinExistence type="inferred from homology"/>
<evidence type="ECO:0000256" key="5">
    <source>
        <dbReference type="ARBA" id="ARBA00022729"/>
    </source>
</evidence>
<evidence type="ECO:0000256" key="9">
    <source>
        <dbReference type="ARBA" id="ARBA00023170"/>
    </source>
</evidence>
<keyword evidence="3" id="KW-0433">Leucine-rich repeat</keyword>
<dbReference type="GO" id="GO:0038023">
    <property type="term" value="F:signaling receptor activity"/>
    <property type="evidence" value="ECO:0007669"/>
    <property type="project" value="TreeGrafter"/>
</dbReference>
<evidence type="ECO:0000256" key="1">
    <source>
        <dbReference type="ARBA" id="ARBA00004167"/>
    </source>
</evidence>
<dbReference type="SMART" id="SM00369">
    <property type="entry name" value="LRR_TYP"/>
    <property type="match status" value="5"/>
</dbReference>
<name>A0A194PSH5_PAPXU</name>
<evidence type="ECO:0000313" key="14">
    <source>
        <dbReference type="EMBL" id="KPI96262.1"/>
    </source>
</evidence>
<keyword evidence="4 11" id="KW-0812">Transmembrane</keyword>
<dbReference type="Pfam" id="PF13676">
    <property type="entry name" value="TIR_2"/>
    <property type="match status" value="1"/>
</dbReference>
<dbReference type="SMART" id="SM00255">
    <property type="entry name" value="TIR"/>
    <property type="match status" value="1"/>
</dbReference>
<feature type="chain" id="PRO_5008263617" evidence="12">
    <location>
        <begin position="17"/>
        <end position="793"/>
    </location>
</feature>
<dbReference type="Gene3D" id="3.80.10.10">
    <property type="entry name" value="Ribonuclease Inhibitor"/>
    <property type="match status" value="2"/>
</dbReference>
<keyword evidence="9 14" id="KW-0675">Receptor</keyword>
<feature type="domain" description="TIR" evidence="13">
    <location>
        <begin position="610"/>
        <end position="779"/>
    </location>
</feature>
<comment type="subcellular location">
    <subcellularLocation>
        <location evidence="1">Membrane</location>
        <topology evidence="1">Single-pass membrane protein</topology>
    </subcellularLocation>
</comment>
<dbReference type="STRING" id="66420.A0A194PSH5"/>
<dbReference type="SUPFAM" id="SSF52058">
    <property type="entry name" value="L domain-like"/>
    <property type="match status" value="1"/>
</dbReference>
<evidence type="ECO:0000256" key="7">
    <source>
        <dbReference type="ARBA" id="ARBA00022989"/>
    </source>
</evidence>
<keyword evidence="15" id="KW-1185">Reference proteome</keyword>
<dbReference type="SUPFAM" id="SSF52200">
    <property type="entry name" value="Toll/Interleukin receptor TIR domain"/>
    <property type="match status" value="2"/>
</dbReference>
<evidence type="ECO:0000256" key="2">
    <source>
        <dbReference type="ARBA" id="ARBA00009634"/>
    </source>
</evidence>
<dbReference type="PROSITE" id="PS50104">
    <property type="entry name" value="TIR"/>
    <property type="match status" value="1"/>
</dbReference>
<evidence type="ECO:0000256" key="8">
    <source>
        <dbReference type="ARBA" id="ARBA00023136"/>
    </source>
</evidence>
<dbReference type="EMBL" id="KQ459593">
    <property type="protein sequence ID" value="KPI96262.1"/>
    <property type="molecule type" value="Genomic_DNA"/>
</dbReference>
<evidence type="ECO:0000313" key="15">
    <source>
        <dbReference type="Proteomes" id="UP000053268"/>
    </source>
</evidence>
<evidence type="ECO:0000256" key="10">
    <source>
        <dbReference type="ARBA" id="ARBA00023180"/>
    </source>
</evidence>
<keyword evidence="6" id="KW-0677">Repeat</keyword>
<evidence type="ECO:0000256" key="6">
    <source>
        <dbReference type="ARBA" id="ARBA00022737"/>
    </source>
</evidence>